<feature type="region of interest" description="Disordered" evidence="1">
    <location>
        <begin position="66"/>
        <end position="91"/>
    </location>
</feature>
<evidence type="ECO:0000313" key="2">
    <source>
        <dbReference type="EMBL" id="KAG1523314.1"/>
    </source>
</evidence>
<evidence type="ECO:0000256" key="1">
    <source>
        <dbReference type="SAM" id="MobiDB-lite"/>
    </source>
</evidence>
<protein>
    <submittedName>
        <fullName evidence="2">Uncharacterized protein</fullName>
    </submittedName>
</protein>
<sequence>MPATTPPAARPCTNRRRDGMGTAPGPGGMRVFMVVTPATDRCRQTAGSGAQRARYAWNQPMGGREIGGSGGAGRPLAGIGCGASDNAGPAR</sequence>
<accession>A0A9P7BYV7</accession>
<evidence type="ECO:0000313" key="3">
    <source>
        <dbReference type="Proteomes" id="UP000740926"/>
    </source>
</evidence>
<dbReference type="Proteomes" id="UP000740926">
    <property type="component" value="Unassembled WGS sequence"/>
</dbReference>
<dbReference type="EMBL" id="JAANIU010021178">
    <property type="protein sequence ID" value="KAG1523314.1"/>
    <property type="molecule type" value="Genomic_DNA"/>
</dbReference>
<reference evidence="2 3" key="1">
    <citation type="journal article" date="2020" name="Microb. Genom.">
        <title>Genetic diversity of clinical and environmental Mucorales isolates obtained from an investigation of mucormycosis cases among solid organ transplant recipients.</title>
        <authorList>
            <person name="Nguyen M.H."/>
            <person name="Kaul D."/>
            <person name="Muto C."/>
            <person name="Cheng S.J."/>
            <person name="Richter R.A."/>
            <person name="Bruno V.M."/>
            <person name="Liu G."/>
            <person name="Beyhan S."/>
            <person name="Sundermann A.J."/>
            <person name="Mounaud S."/>
            <person name="Pasculle A.W."/>
            <person name="Nierman W.C."/>
            <person name="Driscoll E."/>
            <person name="Cumbie R."/>
            <person name="Clancy C.J."/>
            <person name="Dupont C.L."/>
        </authorList>
    </citation>
    <scope>NUCLEOTIDE SEQUENCE [LARGE SCALE GENOMIC DNA]</scope>
    <source>
        <strain evidence="2 3">GL24</strain>
    </source>
</reference>
<name>A0A9P7BYV7_9FUNG</name>
<gene>
    <name evidence="2" type="ORF">G6F50_018625</name>
</gene>
<feature type="region of interest" description="Disordered" evidence="1">
    <location>
        <begin position="1"/>
        <end position="28"/>
    </location>
</feature>
<proteinExistence type="predicted"/>
<keyword evidence="3" id="KW-1185">Reference proteome</keyword>
<organism evidence="2 3">
    <name type="scientific">Rhizopus delemar</name>
    <dbReference type="NCBI Taxonomy" id="936053"/>
    <lineage>
        <taxon>Eukaryota</taxon>
        <taxon>Fungi</taxon>
        <taxon>Fungi incertae sedis</taxon>
        <taxon>Mucoromycota</taxon>
        <taxon>Mucoromycotina</taxon>
        <taxon>Mucoromycetes</taxon>
        <taxon>Mucorales</taxon>
        <taxon>Mucorineae</taxon>
        <taxon>Rhizopodaceae</taxon>
        <taxon>Rhizopus</taxon>
    </lineage>
</organism>
<dbReference type="AlphaFoldDB" id="A0A9P7BYV7"/>
<comment type="caution">
    <text evidence="2">The sequence shown here is derived from an EMBL/GenBank/DDBJ whole genome shotgun (WGS) entry which is preliminary data.</text>
</comment>